<reference evidence="1 2" key="1">
    <citation type="submission" date="2018-11" db="EMBL/GenBank/DDBJ databases">
        <title>Rufibacter latericius sp. nov., isolated from water in Baiyang Lake.</title>
        <authorList>
            <person name="Yang Y."/>
        </authorList>
    </citation>
    <scope>NUCLEOTIDE SEQUENCE [LARGE SCALE GENOMIC DNA]</scope>
    <source>
        <strain evidence="1 2">MCC P1</strain>
    </source>
</reference>
<organism evidence="1 2">
    <name type="scientific">Rufibacter immobilis</name>
    <dbReference type="NCBI Taxonomy" id="1348778"/>
    <lineage>
        <taxon>Bacteria</taxon>
        <taxon>Pseudomonadati</taxon>
        <taxon>Bacteroidota</taxon>
        <taxon>Cytophagia</taxon>
        <taxon>Cytophagales</taxon>
        <taxon>Hymenobacteraceae</taxon>
        <taxon>Rufibacter</taxon>
    </lineage>
</organism>
<proteinExistence type="predicted"/>
<keyword evidence="2" id="KW-1185">Reference proteome</keyword>
<protein>
    <submittedName>
        <fullName evidence="1">DUF4747 family protein</fullName>
    </submittedName>
</protein>
<gene>
    <name evidence="1" type="ORF">EFA69_02670</name>
</gene>
<accession>A0A3M9N3B9</accession>
<dbReference type="OrthoDB" id="788845at2"/>
<dbReference type="EMBL" id="RJJE01000002">
    <property type="protein sequence ID" value="RNI32249.1"/>
    <property type="molecule type" value="Genomic_DNA"/>
</dbReference>
<dbReference type="Pfam" id="PF15931">
    <property type="entry name" value="DUF4747"/>
    <property type="match status" value="1"/>
</dbReference>
<sequence>MANQQRPQVVRLWVLNIKLRSNTRKGPSAYEELITELYKLRLSPKVRGGSSIILRTQFKESIDGKAAVYYGKISRFTRLDSTEWFDSLNMEVVNHEIPAGLFPNLKETEYFFIPSAHRFCILDKAGTISLTNAEDYLKKVLPNVIFEDEDFEVNVEQDINSFEEILYASEIKKLVISITYSNNDTNDELTAFVDNELRALRVGKLDATITPDQTGQLSLDDSPFIKGALGVAESDGTVEATIVDQEGVKKKVSTRNYPRKIFVENIGGDDAVNRSVFSKIMSIFRQ</sequence>
<dbReference type="Proteomes" id="UP000271010">
    <property type="component" value="Unassembled WGS sequence"/>
</dbReference>
<comment type="caution">
    <text evidence="1">The sequence shown here is derived from an EMBL/GenBank/DDBJ whole genome shotgun (WGS) entry which is preliminary data.</text>
</comment>
<evidence type="ECO:0000313" key="1">
    <source>
        <dbReference type="EMBL" id="RNI32249.1"/>
    </source>
</evidence>
<evidence type="ECO:0000313" key="2">
    <source>
        <dbReference type="Proteomes" id="UP000271010"/>
    </source>
</evidence>
<dbReference type="InterPro" id="IPR031832">
    <property type="entry name" value="DUF4747"/>
</dbReference>
<dbReference type="AlphaFoldDB" id="A0A3M9N3B9"/>
<dbReference type="RefSeq" id="WP_123131549.1">
    <property type="nucleotide sequence ID" value="NZ_RJJE01000002.1"/>
</dbReference>
<name>A0A3M9N3B9_9BACT</name>